<gene>
    <name evidence="1" type="ORF">FB458_1555</name>
</gene>
<protein>
    <recommendedName>
        <fullName evidence="3">Alpha/beta hydrolase family protein</fullName>
    </recommendedName>
</protein>
<dbReference type="Proteomes" id="UP000317893">
    <property type="component" value="Unassembled WGS sequence"/>
</dbReference>
<dbReference type="InterPro" id="IPR029058">
    <property type="entry name" value="AB_hydrolase_fold"/>
</dbReference>
<dbReference type="SUPFAM" id="SSF53474">
    <property type="entry name" value="alpha/beta-Hydrolases"/>
    <property type="match status" value="1"/>
</dbReference>
<name>A0A542DZF0_9MICO</name>
<evidence type="ECO:0008006" key="3">
    <source>
        <dbReference type="Google" id="ProtNLM"/>
    </source>
</evidence>
<organism evidence="1 2">
    <name type="scientific">Lapillicoccus jejuensis</name>
    <dbReference type="NCBI Taxonomy" id="402171"/>
    <lineage>
        <taxon>Bacteria</taxon>
        <taxon>Bacillati</taxon>
        <taxon>Actinomycetota</taxon>
        <taxon>Actinomycetes</taxon>
        <taxon>Micrococcales</taxon>
        <taxon>Intrasporangiaceae</taxon>
        <taxon>Lapillicoccus</taxon>
    </lineage>
</organism>
<evidence type="ECO:0000313" key="2">
    <source>
        <dbReference type="Proteomes" id="UP000317893"/>
    </source>
</evidence>
<accession>A0A542DZF0</accession>
<evidence type="ECO:0000313" key="1">
    <source>
        <dbReference type="EMBL" id="TQJ08465.1"/>
    </source>
</evidence>
<keyword evidence="2" id="KW-1185">Reference proteome</keyword>
<dbReference type="AlphaFoldDB" id="A0A542DZF0"/>
<dbReference type="EMBL" id="VFMN01000001">
    <property type="protein sequence ID" value="TQJ08465.1"/>
    <property type="molecule type" value="Genomic_DNA"/>
</dbReference>
<proteinExistence type="predicted"/>
<reference evidence="1 2" key="1">
    <citation type="submission" date="2019-06" db="EMBL/GenBank/DDBJ databases">
        <title>Sequencing the genomes of 1000 actinobacteria strains.</title>
        <authorList>
            <person name="Klenk H.-P."/>
        </authorList>
    </citation>
    <scope>NUCLEOTIDE SEQUENCE [LARGE SCALE GENOMIC DNA]</scope>
    <source>
        <strain evidence="1 2">DSM 18607</strain>
    </source>
</reference>
<dbReference type="OrthoDB" id="2972445at2"/>
<comment type="caution">
    <text evidence="1">The sequence shown here is derived from an EMBL/GenBank/DDBJ whole genome shotgun (WGS) entry which is preliminary data.</text>
</comment>
<dbReference type="RefSeq" id="WP_141847982.1">
    <property type="nucleotide sequence ID" value="NZ_BAAAPR010000004.1"/>
</dbReference>
<sequence length="242" mass="25440">MTVLLLPSPFLGPSASRPLVEALRRAGRDAVLADASDPGSGTELVARWAGAACRADALVAHSNAGYLAPLVQAAVDPGHPLVLVDAALPPARGTTRLAPDGFRDHLAGLADDDGLLPPWTRWWDEADLAAVVPAEHRAAVEADCPRVPLAYVDSSVTAPAEWTDGPSAYLAYGDTYADEVAAATSYGWPVARLDGGHLHHLVDPETVAAEIVRLLGSLEDRSWGPARVVPGHDREDDLHSTP</sequence>